<evidence type="ECO:0000256" key="6">
    <source>
        <dbReference type="ARBA" id="ARBA00023274"/>
    </source>
</evidence>
<dbReference type="InterPro" id="IPR036465">
    <property type="entry name" value="vWFA_dom_sf"/>
</dbReference>
<dbReference type="PANTHER" id="PTHR14202:SF0">
    <property type="entry name" value="RNA-BINDING PROTEIN RO60"/>
    <property type="match status" value="1"/>
</dbReference>
<dbReference type="Pfam" id="PF05731">
    <property type="entry name" value="TROVE"/>
    <property type="match status" value="1"/>
</dbReference>
<keyword evidence="4" id="KW-0479">Metal-binding</keyword>
<dbReference type="InterPro" id="IPR040322">
    <property type="entry name" value="TROVE2"/>
</dbReference>
<dbReference type="InterPro" id="IPR008858">
    <property type="entry name" value="TROVE_dom"/>
</dbReference>
<reference evidence="10" key="1">
    <citation type="journal article" date="2019" name="Int. J. Syst. Evol. Microbiol.">
        <title>The Global Catalogue of Microorganisms (GCM) 10K type strain sequencing project: providing services to taxonomists for standard genome sequencing and annotation.</title>
        <authorList>
            <consortium name="The Broad Institute Genomics Platform"/>
            <consortium name="The Broad Institute Genome Sequencing Center for Infectious Disease"/>
            <person name="Wu L."/>
            <person name="Ma J."/>
        </authorList>
    </citation>
    <scope>NUCLEOTIDE SEQUENCE [LARGE SCALE GENOMIC DNA]</scope>
    <source>
        <strain evidence="10">JCM 17137</strain>
    </source>
</reference>
<keyword evidence="10" id="KW-1185">Reference proteome</keyword>
<keyword evidence="6" id="KW-0687">Ribonucleoprotein</keyword>
<evidence type="ECO:0000256" key="1">
    <source>
        <dbReference type="ARBA" id="ARBA00004496"/>
    </source>
</evidence>
<comment type="caution">
    <text evidence="9">The sequence shown here is derived from an EMBL/GenBank/DDBJ whole genome shotgun (WGS) entry which is preliminary data.</text>
</comment>
<feature type="domain" description="TROVE" evidence="8">
    <location>
        <begin position="25"/>
        <end position="356"/>
    </location>
</feature>
<keyword evidence="3" id="KW-0963">Cytoplasm</keyword>
<comment type="similarity">
    <text evidence="2">Belongs to the Ro 60 kDa family.</text>
</comment>
<dbReference type="EMBL" id="BAABDD010000012">
    <property type="protein sequence ID" value="GAA3747680.1"/>
    <property type="molecule type" value="Genomic_DNA"/>
</dbReference>
<evidence type="ECO:0000313" key="10">
    <source>
        <dbReference type="Proteomes" id="UP001500908"/>
    </source>
</evidence>
<evidence type="ECO:0000256" key="4">
    <source>
        <dbReference type="ARBA" id="ARBA00022723"/>
    </source>
</evidence>
<comment type="subcellular location">
    <subcellularLocation>
        <location evidence="1">Cytoplasm</location>
    </subcellularLocation>
</comment>
<protein>
    <submittedName>
        <fullName evidence="9">TROVE domain-containing protein</fullName>
    </submittedName>
</protein>
<dbReference type="InterPro" id="IPR037214">
    <property type="entry name" value="TROVE_dom_sf"/>
</dbReference>
<organism evidence="9 10">
    <name type="scientific">Salinactinospora qingdaonensis</name>
    <dbReference type="NCBI Taxonomy" id="702744"/>
    <lineage>
        <taxon>Bacteria</taxon>
        <taxon>Bacillati</taxon>
        <taxon>Actinomycetota</taxon>
        <taxon>Actinomycetes</taxon>
        <taxon>Streptosporangiales</taxon>
        <taxon>Nocardiopsidaceae</taxon>
        <taxon>Salinactinospora</taxon>
    </lineage>
</organism>
<feature type="region of interest" description="Disordered" evidence="7">
    <location>
        <begin position="1"/>
        <end position="20"/>
    </location>
</feature>
<evidence type="ECO:0000256" key="5">
    <source>
        <dbReference type="ARBA" id="ARBA00022884"/>
    </source>
</evidence>
<evidence type="ECO:0000259" key="8">
    <source>
        <dbReference type="PROSITE" id="PS50988"/>
    </source>
</evidence>
<dbReference type="RefSeq" id="WP_344971933.1">
    <property type="nucleotide sequence ID" value="NZ_BAABDD010000012.1"/>
</dbReference>
<proteinExistence type="inferred from homology"/>
<dbReference type="Gene3D" id="3.40.50.410">
    <property type="entry name" value="von Willebrand factor, type A domain"/>
    <property type="match status" value="1"/>
</dbReference>
<dbReference type="Proteomes" id="UP001500908">
    <property type="component" value="Unassembled WGS sequence"/>
</dbReference>
<gene>
    <name evidence="9" type="ORF">GCM10022402_28780</name>
</gene>
<sequence length="538" mass="59323">MAKFNRPTAAPHAPGPLMSETVASGRTYEGAPGYLRDARSELFVLAVSNMVGEHTFYEAAEERDERFRSLVAALAVEDVDWLADLLYWLRQEANLRSAPLVGALEAAKARLAAGLHGRSRQLVASVLRRPDEPGEALAYWVGRYGRTIPKPVKRGVADAATRLYTERALLKYDTDSRGFRFGDVLDLTHPAARDERQGALFRHTLDRRHQRDNPIPGELATLRARAELMALPVQRRREVLRRPDAADTLARAGMTWEALAGWLQGPMDAQAWQAMLPSMGYMAKLRNLRNFDQAGVSGEVADAVAAQLADPDEVARSRQLPMRFLAAYRSVTSLRWGAALERALGHSLANVPELAGRTLVLVDQSGSMGAPLSQRSELTGSDAAQIFGAALALRCRKADLVQFDTSSERVALGAGDALLKVTERFWGARGGTNSADAVRRHYRGHDRVIIVTDEQGWAGAGGEEPTRAVPRRVPVYTWNLLGYRWGHGPSGNGNRHLFAGLSDAAFRMVPLIEDGKRGRWPWLAPAARQPRWPRRCRA</sequence>
<dbReference type="PROSITE" id="PS50988">
    <property type="entry name" value="TROVE"/>
    <property type="match status" value="1"/>
</dbReference>
<evidence type="ECO:0000256" key="3">
    <source>
        <dbReference type="ARBA" id="ARBA00022490"/>
    </source>
</evidence>
<name>A0ABP7FWK1_9ACTN</name>
<evidence type="ECO:0000256" key="7">
    <source>
        <dbReference type="SAM" id="MobiDB-lite"/>
    </source>
</evidence>
<evidence type="ECO:0000313" key="9">
    <source>
        <dbReference type="EMBL" id="GAA3747680.1"/>
    </source>
</evidence>
<evidence type="ECO:0000256" key="2">
    <source>
        <dbReference type="ARBA" id="ARBA00007814"/>
    </source>
</evidence>
<dbReference type="SUPFAM" id="SSF140864">
    <property type="entry name" value="TROVE domain-like"/>
    <property type="match status" value="1"/>
</dbReference>
<keyword evidence="5" id="KW-0694">RNA-binding</keyword>
<dbReference type="PANTHER" id="PTHR14202">
    <property type="entry name" value="60 KDA RIBONUCLEOPROTEIN SSA/RO"/>
    <property type="match status" value="1"/>
</dbReference>
<accession>A0ABP7FWK1</accession>
<dbReference type="SUPFAM" id="SSF53300">
    <property type="entry name" value="vWA-like"/>
    <property type="match status" value="1"/>
</dbReference>